<proteinExistence type="predicted"/>
<evidence type="ECO:0000313" key="1">
    <source>
        <dbReference type="EMBL" id="NLP85432.1"/>
    </source>
</evidence>
<dbReference type="Proteomes" id="UP001429745">
    <property type="component" value="Unassembled WGS sequence"/>
</dbReference>
<sequence length="106" mass="11868">MYDESAPRGASENRSGGRVRYDNSTVDCFLAGELHAHELPWDLWLLWADGFHAGAARVTTTKLARVEREADALYDLAYNGDKARKRHADLLKHFDVVQARKKAGVA</sequence>
<keyword evidence="2" id="KW-1185">Reference proteome</keyword>
<dbReference type="RefSeq" id="WP_168913923.1">
    <property type="nucleotide sequence ID" value="NZ_JABACI010000005.1"/>
</dbReference>
<accession>A0ABX1KG43</accession>
<gene>
    <name evidence="1" type="ORF">HF576_16415</name>
</gene>
<evidence type="ECO:0000313" key="2">
    <source>
        <dbReference type="Proteomes" id="UP001429745"/>
    </source>
</evidence>
<dbReference type="EMBL" id="JABACI010000005">
    <property type="protein sequence ID" value="NLP85432.1"/>
    <property type="molecule type" value="Genomic_DNA"/>
</dbReference>
<organism evidence="1 2">
    <name type="scientific">Microbacterium salsuginis</name>
    <dbReference type="NCBI Taxonomy" id="2722803"/>
    <lineage>
        <taxon>Bacteria</taxon>
        <taxon>Bacillati</taxon>
        <taxon>Actinomycetota</taxon>
        <taxon>Actinomycetes</taxon>
        <taxon>Micrococcales</taxon>
        <taxon>Microbacteriaceae</taxon>
        <taxon>Microbacterium</taxon>
    </lineage>
</organism>
<reference evidence="1 2" key="1">
    <citation type="submission" date="2020-04" db="EMBL/GenBank/DDBJ databases">
        <title>CFH 90308 Microbacterium sp.</title>
        <authorList>
            <person name="Nie G."/>
            <person name="Ming H."/>
            <person name="Xia T."/>
        </authorList>
    </citation>
    <scope>NUCLEOTIDE SEQUENCE [LARGE SCALE GENOMIC DNA]</scope>
    <source>
        <strain evidence="1 2">CFH 90308</strain>
    </source>
</reference>
<name>A0ABX1KG43_9MICO</name>
<protein>
    <submittedName>
        <fullName evidence="1">Uncharacterized protein</fullName>
    </submittedName>
</protein>
<comment type="caution">
    <text evidence="1">The sequence shown here is derived from an EMBL/GenBank/DDBJ whole genome shotgun (WGS) entry which is preliminary data.</text>
</comment>